<keyword evidence="2" id="KW-1185">Reference proteome</keyword>
<comment type="caution">
    <text evidence="1">The sequence shown here is derived from an EMBL/GenBank/DDBJ whole genome shotgun (WGS) entry which is preliminary data.</text>
</comment>
<sequence length="63" mass="7513">MSKAVLTTKVDPTYDDLPEQRYHFPRTYLRQVKTARGDWIVFYKAYFATARITDIIEDPSKRK</sequence>
<reference evidence="1 2" key="1">
    <citation type="submission" date="2020-08" db="EMBL/GenBank/DDBJ databases">
        <title>Genomic Encyclopedia of Type Strains, Phase IV (KMG-V): Genome sequencing to study the core and pangenomes of soil and plant-associated prokaryotes.</title>
        <authorList>
            <person name="Whitman W."/>
        </authorList>
    </citation>
    <scope>NUCLEOTIDE SEQUENCE [LARGE SCALE GENOMIC DNA]</scope>
    <source>
        <strain evidence="1 2">SEMIA 4034</strain>
    </source>
</reference>
<dbReference type="RefSeq" id="WP_210314532.1">
    <property type="nucleotide sequence ID" value="NZ_JACHBB010000009.1"/>
</dbReference>
<evidence type="ECO:0000313" key="1">
    <source>
        <dbReference type="EMBL" id="MBB5563057.1"/>
    </source>
</evidence>
<dbReference type="Proteomes" id="UP000528824">
    <property type="component" value="Unassembled WGS sequence"/>
</dbReference>
<gene>
    <name evidence="1" type="ORF">GGI59_004747</name>
</gene>
<dbReference type="AlphaFoldDB" id="A0A7W8XHP9"/>
<dbReference type="EMBL" id="JACHBC010000010">
    <property type="protein sequence ID" value="MBB5563057.1"/>
    <property type="molecule type" value="Genomic_DNA"/>
</dbReference>
<name>A0A7W8XHP9_9HYPH</name>
<organism evidence="1 2">
    <name type="scientific">Rhizobium lentis</name>
    <dbReference type="NCBI Taxonomy" id="1138194"/>
    <lineage>
        <taxon>Bacteria</taxon>
        <taxon>Pseudomonadati</taxon>
        <taxon>Pseudomonadota</taxon>
        <taxon>Alphaproteobacteria</taxon>
        <taxon>Hyphomicrobiales</taxon>
        <taxon>Rhizobiaceae</taxon>
        <taxon>Rhizobium/Agrobacterium group</taxon>
        <taxon>Rhizobium</taxon>
    </lineage>
</organism>
<evidence type="ECO:0000313" key="2">
    <source>
        <dbReference type="Proteomes" id="UP000528824"/>
    </source>
</evidence>
<proteinExistence type="predicted"/>
<protein>
    <submittedName>
        <fullName evidence="1">Uncharacterized protein</fullName>
    </submittedName>
</protein>
<accession>A0A7W8XHP9</accession>